<dbReference type="Proteomes" id="UP001140076">
    <property type="component" value="Unassembled WGS sequence"/>
</dbReference>
<name>A0A9X3NRK2_9ACTN</name>
<dbReference type="PANTHER" id="PTHR38588">
    <property type="entry name" value="BLL0334 PROTEIN"/>
    <property type="match status" value="1"/>
</dbReference>
<dbReference type="PANTHER" id="PTHR38588:SF1">
    <property type="entry name" value="BLL0334 PROTEIN"/>
    <property type="match status" value="1"/>
</dbReference>
<keyword evidence="2" id="KW-1133">Transmembrane helix</keyword>
<feature type="compositionally biased region" description="Low complexity" evidence="1">
    <location>
        <begin position="222"/>
        <end position="233"/>
    </location>
</feature>
<dbReference type="Pfam" id="PF06240">
    <property type="entry name" value="COXG"/>
    <property type="match status" value="1"/>
</dbReference>
<dbReference type="AlphaFoldDB" id="A0A9X3NRK2"/>
<reference evidence="3" key="1">
    <citation type="submission" date="2021-10" db="EMBL/GenBank/DDBJ databases">
        <title>Streptomonospora sp. nov., isolated from mangrove soil.</title>
        <authorList>
            <person name="Chen X."/>
            <person name="Ge X."/>
            <person name="Liu W."/>
        </authorList>
    </citation>
    <scope>NUCLEOTIDE SEQUENCE</scope>
    <source>
        <strain evidence="3">S1-112</strain>
    </source>
</reference>
<evidence type="ECO:0000256" key="2">
    <source>
        <dbReference type="SAM" id="Phobius"/>
    </source>
</evidence>
<keyword evidence="2" id="KW-0472">Membrane</keyword>
<dbReference type="InterPro" id="IPR023393">
    <property type="entry name" value="START-like_dom_sf"/>
</dbReference>
<feature type="compositionally biased region" description="Low complexity" evidence="1">
    <location>
        <begin position="192"/>
        <end position="214"/>
    </location>
</feature>
<keyword evidence="4" id="KW-1185">Reference proteome</keyword>
<comment type="caution">
    <text evidence="3">The sequence shown here is derived from an EMBL/GenBank/DDBJ whole genome shotgun (WGS) entry which is preliminary data.</text>
</comment>
<feature type="region of interest" description="Disordered" evidence="1">
    <location>
        <begin position="153"/>
        <end position="245"/>
    </location>
</feature>
<evidence type="ECO:0000313" key="3">
    <source>
        <dbReference type="EMBL" id="MDA0567865.1"/>
    </source>
</evidence>
<gene>
    <name evidence="3" type="ORF">LG943_26610</name>
</gene>
<dbReference type="Gene3D" id="3.30.530.20">
    <property type="match status" value="1"/>
</dbReference>
<organism evidence="3 4">
    <name type="scientific">Streptomonospora mangrovi</name>
    <dbReference type="NCBI Taxonomy" id="2883123"/>
    <lineage>
        <taxon>Bacteria</taxon>
        <taxon>Bacillati</taxon>
        <taxon>Actinomycetota</taxon>
        <taxon>Actinomycetes</taxon>
        <taxon>Streptosporangiales</taxon>
        <taxon>Nocardiopsidaceae</taxon>
        <taxon>Streptomonospora</taxon>
    </lineage>
</organism>
<sequence length="280" mass="28370">MSTRLDDEFTVPVPVERVWEALRDARLVAACVPGATVESAEGGRSAGRLRVRIGSTTVTYRGEAEFTEADRAGYRLVVRASGREARGPGTASVELTARLHEAADGAATRVAVSGDLVATGRAAGFGPDVLAGVGARLLARFATRLTAELAEGDAADTAGTADTGEAGKTGETAPDAPAAMPEEVTAAERHGGAAAEARLEAAAVSGAVPESPASPAAPAPGEPASARPRGAAALDDEDDGEDVPARPAAAFPTAVTRALPVAAALVLLAAVLRWLIRRRR</sequence>
<evidence type="ECO:0000256" key="1">
    <source>
        <dbReference type="SAM" id="MobiDB-lite"/>
    </source>
</evidence>
<dbReference type="RefSeq" id="WP_270075101.1">
    <property type="nucleotide sequence ID" value="NZ_JAJAQC010000084.1"/>
</dbReference>
<keyword evidence="2" id="KW-0812">Transmembrane</keyword>
<feature type="compositionally biased region" description="Low complexity" evidence="1">
    <location>
        <begin position="155"/>
        <end position="173"/>
    </location>
</feature>
<dbReference type="EMBL" id="JAJAQC010000084">
    <property type="protein sequence ID" value="MDA0567865.1"/>
    <property type="molecule type" value="Genomic_DNA"/>
</dbReference>
<evidence type="ECO:0000313" key="4">
    <source>
        <dbReference type="Proteomes" id="UP001140076"/>
    </source>
</evidence>
<dbReference type="CDD" id="cd07823">
    <property type="entry name" value="SRPBCC_5"/>
    <property type="match status" value="1"/>
</dbReference>
<proteinExistence type="predicted"/>
<protein>
    <submittedName>
        <fullName evidence="3">SRPBCC family protein</fullName>
    </submittedName>
</protein>
<dbReference type="InterPro" id="IPR010419">
    <property type="entry name" value="CO_DH_gsu"/>
</dbReference>
<dbReference type="SUPFAM" id="SSF55961">
    <property type="entry name" value="Bet v1-like"/>
    <property type="match status" value="1"/>
</dbReference>
<feature type="transmembrane region" description="Helical" evidence="2">
    <location>
        <begin position="258"/>
        <end position="276"/>
    </location>
</feature>
<accession>A0A9X3NRK2</accession>